<keyword evidence="2" id="KW-0964">Secreted</keyword>
<accession>A0A179I8C1</accession>
<evidence type="ECO:0000256" key="4">
    <source>
        <dbReference type="ARBA" id="ARBA00023157"/>
    </source>
</evidence>
<proteinExistence type="predicted"/>
<keyword evidence="4" id="KW-1015">Disulfide bond</keyword>
<evidence type="ECO:0000256" key="3">
    <source>
        <dbReference type="ARBA" id="ARBA00022729"/>
    </source>
</evidence>
<dbReference type="OrthoDB" id="3539798at2759"/>
<evidence type="ECO:0000313" key="7">
    <source>
        <dbReference type="Proteomes" id="UP000243081"/>
    </source>
</evidence>
<evidence type="ECO:0000259" key="5">
    <source>
        <dbReference type="Pfam" id="PF16541"/>
    </source>
</evidence>
<dbReference type="Pfam" id="PF16541">
    <property type="entry name" value="AltA1"/>
    <property type="match status" value="1"/>
</dbReference>
<protein>
    <recommendedName>
        <fullName evidence="5">AA1-like domain-containing protein</fullName>
    </recommendedName>
</protein>
<gene>
    <name evidence="6" type="ORF">LLEC1_05962</name>
</gene>
<keyword evidence="7" id="KW-1185">Reference proteome</keyword>
<comment type="caution">
    <text evidence="6">The sequence shown here is derived from an EMBL/GenBank/DDBJ whole genome shotgun (WGS) entry which is preliminary data.</text>
</comment>
<feature type="domain" description="AA1-like" evidence="5">
    <location>
        <begin position="97"/>
        <end position="195"/>
    </location>
</feature>
<dbReference type="InterPro" id="IPR032382">
    <property type="entry name" value="AltA1"/>
</dbReference>
<dbReference type="Proteomes" id="UP000243081">
    <property type="component" value="Unassembled WGS sequence"/>
</dbReference>
<evidence type="ECO:0000256" key="2">
    <source>
        <dbReference type="ARBA" id="ARBA00022525"/>
    </source>
</evidence>
<reference evidence="6 7" key="1">
    <citation type="submission" date="2016-03" db="EMBL/GenBank/DDBJ databases">
        <title>Fine-scale spatial genetic structure of a fungal parasite of coffee scale insects.</title>
        <authorList>
            <person name="Jackson D."/>
            <person name="Zemenick K.A."/>
            <person name="Malloure B."/>
            <person name="Quandt C.A."/>
            <person name="James T.Y."/>
        </authorList>
    </citation>
    <scope>NUCLEOTIDE SEQUENCE [LARGE SCALE GENOMIC DNA]</scope>
    <source>
        <strain evidence="6 7">UM487</strain>
    </source>
</reference>
<evidence type="ECO:0000256" key="1">
    <source>
        <dbReference type="ARBA" id="ARBA00004613"/>
    </source>
</evidence>
<dbReference type="EMBL" id="LUKN01003193">
    <property type="protein sequence ID" value="OAQ97870.1"/>
    <property type="molecule type" value="Genomic_DNA"/>
</dbReference>
<dbReference type="AlphaFoldDB" id="A0A179I8C1"/>
<comment type="subcellular location">
    <subcellularLocation>
        <location evidence="1">Secreted</location>
    </subcellularLocation>
</comment>
<dbReference type="GO" id="GO:0005576">
    <property type="term" value="C:extracellular region"/>
    <property type="evidence" value="ECO:0007669"/>
    <property type="project" value="UniProtKB-SubCell"/>
</dbReference>
<evidence type="ECO:0000313" key="6">
    <source>
        <dbReference type="EMBL" id="OAQ97870.1"/>
    </source>
</evidence>
<sequence>MVILHRHSSCAPLWELRICVHESSAAGKAPRWWLGGPQRKKATAQFKPCNRTGEETELDEDPAARVSWTIHWVLWAGLVHRKYEVGATSYPWPNATLRRRNLACSAASNWLSDFYYGNVDYRCTDPATGQQTQRGTFSYSRPATTLAINQTWDCPEGSRFWAEGSAVLDLRCDETMYQNPNWTMGQIYSNRVITCDKLTQPVPITSLRAAA</sequence>
<name>A0A179I8C1_CORDF</name>
<organism evidence="6 7">
    <name type="scientific">Cordyceps confragosa</name>
    <name type="common">Lecanicillium lecanii</name>
    <dbReference type="NCBI Taxonomy" id="2714763"/>
    <lineage>
        <taxon>Eukaryota</taxon>
        <taxon>Fungi</taxon>
        <taxon>Dikarya</taxon>
        <taxon>Ascomycota</taxon>
        <taxon>Pezizomycotina</taxon>
        <taxon>Sordariomycetes</taxon>
        <taxon>Hypocreomycetidae</taxon>
        <taxon>Hypocreales</taxon>
        <taxon>Cordycipitaceae</taxon>
        <taxon>Akanthomyces</taxon>
    </lineage>
</organism>
<keyword evidence="3" id="KW-0732">Signal</keyword>